<dbReference type="eggNOG" id="COG3945">
    <property type="taxonomic scope" value="Bacteria"/>
</dbReference>
<dbReference type="RefSeq" id="WP_015659186.1">
    <property type="nucleotide sequence ID" value="NC_020504.1"/>
</dbReference>
<organism evidence="4 5">
    <name type="scientific">Streptomyces davaonensis (strain DSM 101723 / JCM 4913 / KCC S-0913 / 768)</name>
    <dbReference type="NCBI Taxonomy" id="1214101"/>
    <lineage>
        <taxon>Bacteria</taxon>
        <taxon>Bacillati</taxon>
        <taxon>Actinomycetota</taxon>
        <taxon>Actinomycetes</taxon>
        <taxon>Kitasatosporales</taxon>
        <taxon>Streptomycetaceae</taxon>
        <taxon>Streptomyces</taxon>
    </lineage>
</organism>
<dbReference type="SUPFAM" id="SSF51182">
    <property type="entry name" value="RmlC-like cupins"/>
    <property type="match status" value="1"/>
</dbReference>
<feature type="domain" description="Cupin type-2" evidence="3">
    <location>
        <begin position="32"/>
        <end position="96"/>
    </location>
</feature>
<evidence type="ECO:0000259" key="3">
    <source>
        <dbReference type="Pfam" id="PF07883"/>
    </source>
</evidence>
<gene>
    <name evidence="4" type="ORF">BN159_4459</name>
</gene>
<protein>
    <recommendedName>
        <fullName evidence="3">Cupin type-2 domain-containing protein</fullName>
    </recommendedName>
</protein>
<dbReference type="NCBIfam" id="TIGR00026">
    <property type="entry name" value="hi_GC_TIGR00026"/>
    <property type="match status" value="1"/>
</dbReference>
<reference evidence="4 5" key="1">
    <citation type="journal article" date="2012" name="J. Bacteriol.">
        <title>Genome sequence of the bacterium Streptomyces davawensis JCM 4913 and heterologous production of the unique antibiotic roseoflavin.</title>
        <authorList>
            <person name="Jankowitsch F."/>
            <person name="Schwarz J."/>
            <person name="Ruckert C."/>
            <person name="Gust B."/>
            <person name="Szczepanowski R."/>
            <person name="Blom J."/>
            <person name="Pelzer S."/>
            <person name="Kalinowski J."/>
            <person name="Mack M."/>
        </authorList>
    </citation>
    <scope>NUCLEOTIDE SEQUENCE [LARGE SCALE GENOMIC DNA]</scope>
    <source>
        <strain evidence="5">DSM 101723 / JCM 4913 / KCC S-0913 / 768</strain>
    </source>
</reference>
<evidence type="ECO:0000313" key="4">
    <source>
        <dbReference type="EMBL" id="CCK28838.1"/>
    </source>
</evidence>
<dbReference type="STRING" id="1214101.BN159_4459"/>
<dbReference type="InterPro" id="IPR004378">
    <property type="entry name" value="F420H2_quin_Rdtase"/>
</dbReference>
<dbReference type="PATRIC" id="fig|1214101.3.peg.4511"/>
<dbReference type="Pfam" id="PF04075">
    <property type="entry name" value="F420H2_quin_red"/>
    <property type="match status" value="1"/>
</dbReference>
<dbReference type="Gene3D" id="2.60.120.10">
    <property type="entry name" value="Jelly Rolls"/>
    <property type="match status" value="1"/>
</dbReference>
<dbReference type="Proteomes" id="UP000008043">
    <property type="component" value="Chromosome"/>
</dbReference>
<evidence type="ECO:0000256" key="1">
    <source>
        <dbReference type="ARBA" id="ARBA00008710"/>
    </source>
</evidence>
<proteinExistence type="inferred from homology"/>
<dbReference type="PANTHER" id="PTHR39428">
    <property type="entry name" value="F420H(2)-DEPENDENT QUINONE REDUCTASE RV1261C"/>
    <property type="match status" value="1"/>
</dbReference>
<dbReference type="InterPro" id="IPR011051">
    <property type="entry name" value="RmlC_Cupin_sf"/>
</dbReference>
<dbReference type="SUPFAM" id="SSF50475">
    <property type="entry name" value="FMN-binding split barrel"/>
    <property type="match status" value="1"/>
</dbReference>
<dbReference type="InterPro" id="IPR014710">
    <property type="entry name" value="RmlC-like_jellyroll"/>
</dbReference>
<evidence type="ECO:0000256" key="2">
    <source>
        <dbReference type="ARBA" id="ARBA00049106"/>
    </source>
</evidence>
<dbReference type="eggNOG" id="COG1917">
    <property type="taxonomic scope" value="Bacteria"/>
</dbReference>
<dbReference type="GO" id="GO:0070967">
    <property type="term" value="F:coenzyme F420 binding"/>
    <property type="evidence" value="ECO:0007669"/>
    <property type="project" value="TreeGrafter"/>
</dbReference>
<dbReference type="InterPro" id="IPR012349">
    <property type="entry name" value="Split_barrel_FMN-bd"/>
</dbReference>
<dbReference type="GO" id="GO:0005886">
    <property type="term" value="C:plasma membrane"/>
    <property type="evidence" value="ECO:0007669"/>
    <property type="project" value="TreeGrafter"/>
</dbReference>
<sequence length="300" mass="32656">MTGTFWFLGGTVDVKLPAHDTDGRASVLEFTDPHDQSPPLHVHTREDEIWAVLDGEITFFVGDQEYDLGPGDVAFGPRGVPHSYRVRSESARMLATFAPAGIEEWFIRNGTPVTTLDQLPAHFDLNAAITTAAEYGLQVVGPPPTRTPKASDAVPAGTATPEEVRTWNRGIQDEFREGGGKVGGVFKGADMALLTTTGAKSGRPATTPITYYRDGDRILLVASNFGRDRHPAWYHNVRANPAATLEIGTETLTALATVTEGDERDRLFAHVVTLQPGYAEYQKNTDRLIPIVAFTIKEPS</sequence>
<dbReference type="KEGG" id="sdv:BN159_4459"/>
<dbReference type="PANTHER" id="PTHR39428:SF1">
    <property type="entry name" value="F420H(2)-DEPENDENT QUINONE REDUCTASE RV1261C"/>
    <property type="match status" value="1"/>
</dbReference>
<name>K4R690_STRDJ</name>
<dbReference type="Gene3D" id="2.30.110.10">
    <property type="entry name" value="Electron Transport, Fmn-binding Protein, Chain A"/>
    <property type="match status" value="1"/>
</dbReference>
<dbReference type="GO" id="GO:0016491">
    <property type="term" value="F:oxidoreductase activity"/>
    <property type="evidence" value="ECO:0007669"/>
    <property type="project" value="InterPro"/>
</dbReference>
<dbReference type="EMBL" id="HE971709">
    <property type="protein sequence ID" value="CCK28838.1"/>
    <property type="molecule type" value="Genomic_DNA"/>
</dbReference>
<keyword evidence="5" id="KW-1185">Reference proteome</keyword>
<dbReference type="InterPro" id="IPR013096">
    <property type="entry name" value="Cupin_2"/>
</dbReference>
<comment type="similarity">
    <text evidence="1">Belongs to the F420H(2)-dependent quinone reductase family.</text>
</comment>
<dbReference type="OrthoDB" id="9791637at2"/>
<dbReference type="AlphaFoldDB" id="K4R690"/>
<dbReference type="Pfam" id="PF07883">
    <property type="entry name" value="Cupin_2"/>
    <property type="match status" value="1"/>
</dbReference>
<evidence type="ECO:0000313" key="5">
    <source>
        <dbReference type="Proteomes" id="UP000008043"/>
    </source>
</evidence>
<dbReference type="HOGENOM" id="CLU_924119_0_0_11"/>
<accession>K4R690</accession>
<comment type="catalytic activity">
    <reaction evidence="2">
        <text>oxidized coenzyme F420-(gamma-L-Glu)(n) + a quinol + H(+) = reduced coenzyme F420-(gamma-L-Glu)(n) + a quinone</text>
        <dbReference type="Rhea" id="RHEA:39663"/>
        <dbReference type="Rhea" id="RHEA-COMP:12939"/>
        <dbReference type="Rhea" id="RHEA-COMP:14378"/>
        <dbReference type="ChEBI" id="CHEBI:15378"/>
        <dbReference type="ChEBI" id="CHEBI:24646"/>
        <dbReference type="ChEBI" id="CHEBI:132124"/>
        <dbReference type="ChEBI" id="CHEBI:133980"/>
        <dbReference type="ChEBI" id="CHEBI:139511"/>
    </reaction>
</comment>